<dbReference type="Pfam" id="PF03972">
    <property type="entry name" value="MmgE_PrpD_N"/>
    <property type="match status" value="1"/>
</dbReference>
<dbReference type="PANTHER" id="PTHR16943:SF8">
    <property type="entry name" value="2-METHYLCITRATE DEHYDRATASE"/>
    <property type="match status" value="1"/>
</dbReference>
<reference evidence="5" key="2">
    <citation type="submission" date="2012-01" db="EMBL/GenBank/DDBJ databases">
        <title>Noncontiguous Finished sequence of chromosome of Saccharomonospora glauca K62.</title>
        <authorList>
            <consortium name="US DOE Joint Genome Institute"/>
            <person name="Lucas S."/>
            <person name="Han J."/>
            <person name="Lapidus A."/>
            <person name="Cheng J.-F."/>
            <person name="Goodwin L."/>
            <person name="Pitluck S."/>
            <person name="Peters L."/>
            <person name="Mikhailova N."/>
            <person name="Held B."/>
            <person name="Detter J.C."/>
            <person name="Han C."/>
            <person name="Tapia R."/>
            <person name="Land M."/>
            <person name="Hauser L."/>
            <person name="Kyrpides N."/>
            <person name="Ivanova N."/>
            <person name="Pagani I."/>
            <person name="Brambilla E.-M."/>
            <person name="Klenk H.-P."/>
            <person name="Woyke T."/>
        </authorList>
    </citation>
    <scope>NUCLEOTIDE SEQUENCE [LARGE SCALE GENOMIC DNA]</scope>
    <source>
        <strain evidence="5">K62</strain>
    </source>
</reference>
<keyword evidence="5" id="KW-1185">Reference proteome</keyword>
<comment type="similarity">
    <text evidence="1">Belongs to the PrpD family.</text>
</comment>
<sequence length="473" mass="50390">MSDTRSPGITETVARFACGRSHPTEDRVAAATRSLVDVVGVALAGRETPAFRAVSRWADSEPTTGTSVVWGAGIRRGAAQAALLNGTAGHALDFDDACPSMPLHPSTVLWPALLAVVRDDGTEPDPTSVSQALDVGNAVLRAIGEALPMATHYERGWHSTSTVGRLAAVAALARLRGLDMTTTRHALGVVASMAAGSLANFGTATKPLHAGLAARDAVVAVSLAEHGLDAAPDQLEHRSGFLALFGAPDRTAGERLGERLEHWERDWPHDWSLKRYPSCYGTHRSLDAVLELREEIDPAEVESVEVWAGRRSLRPLLRRLPTSGLEAKFSLHYTVATTLLRGAPGITDFTDAALADPTVRDLMRRVHVHGEDTPPDRPDLAGQPYALVRVRLTGGATAQRLVLHTRGDARNPLTDAEIDDKFRAAAGAGGYAKDATETLLALLRRALVEPGALAGALAALRDNDSRSERHSSE</sequence>
<feature type="domain" description="MmgE/PrpD N-terminal" evidence="2">
    <location>
        <begin position="21"/>
        <end position="246"/>
    </location>
</feature>
<dbReference type="InterPro" id="IPR005656">
    <property type="entry name" value="MmgE_PrpD"/>
</dbReference>
<dbReference type="Gene3D" id="3.30.1330.120">
    <property type="entry name" value="2-methylcitrate dehydratase PrpD"/>
    <property type="match status" value="1"/>
</dbReference>
<protein>
    <submittedName>
        <fullName evidence="4">Uncharacterized protein involved in propionate catabolism</fullName>
    </submittedName>
</protein>
<dbReference type="eggNOG" id="COG2079">
    <property type="taxonomic scope" value="Bacteria"/>
</dbReference>
<dbReference type="InterPro" id="IPR045337">
    <property type="entry name" value="MmgE_PrpD_C"/>
</dbReference>
<proteinExistence type="inferred from homology"/>
<dbReference type="AlphaFoldDB" id="I1D2W6"/>
<dbReference type="Gene3D" id="1.10.4100.10">
    <property type="entry name" value="2-methylcitrate dehydratase PrpD"/>
    <property type="match status" value="1"/>
</dbReference>
<dbReference type="InterPro" id="IPR036148">
    <property type="entry name" value="MmgE/PrpD_sf"/>
</dbReference>
<evidence type="ECO:0000313" key="5">
    <source>
        <dbReference type="Proteomes" id="UP000005087"/>
    </source>
</evidence>
<evidence type="ECO:0000256" key="1">
    <source>
        <dbReference type="ARBA" id="ARBA00006174"/>
    </source>
</evidence>
<dbReference type="InterPro" id="IPR042183">
    <property type="entry name" value="MmgE/PrpD_sf_1"/>
</dbReference>
<feature type="domain" description="MmgE/PrpD C-terminal" evidence="3">
    <location>
        <begin position="276"/>
        <end position="428"/>
    </location>
</feature>
<dbReference type="HOGENOM" id="CLU_026574_2_2_11"/>
<evidence type="ECO:0000259" key="2">
    <source>
        <dbReference type="Pfam" id="PF03972"/>
    </source>
</evidence>
<dbReference type="STRING" id="928724.SacglDRAFT_02397"/>
<dbReference type="EMBL" id="CM001484">
    <property type="protein sequence ID" value="EIE99290.1"/>
    <property type="molecule type" value="Genomic_DNA"/>
</dbReference>
<dbReference type="Pfam" id="PF19305">
    <property type="entry name" value="MmgE_PrpD_C"/>
    <property type="match status" value="1"/>
</dbReference>
<gene>
    <name evidence="4" type="ORF">SacglDRAFT_02397</name>
</gene>
<accession>I1D2W6</accession>
<dbReference type="RefSeq" id="WP_005464774.1">
    <property type="nucleotide sequence ID" value="NZ_CM001484.1"/>
</dbReference>
<dbReference type="InterPro" id="IPR045336">
    <property type="entry name" value="MmgE_PrpD_N"/>
</dbReference>
<reference evidence="4 5" key="1">
    <citation type="submission" date="2011-09" db="EMBL/GenBank/DDBJ databases">
        <authorList>
            <consortium name="US DOE Joint Genome Institute (JGI-PGF)"/>
            <person name="Lucas S."/>
            <person name="Han J."/>
            <person name="Lapidus A."/>
            <person name="Cheng J.-F."/>
            <person name="Goodwin L."/>
            <person name="Pitluck S."/>
            <person name="Peters L."/>
            <person name="Land M.L."/>
            <person name="Hauser L."/>
            <person name="Brambilla E."/>
            <person name="Klenk H.-P."/>
            <person name="Woyke T.J."/>
        </authorList>
    </citation>
    <scope>NUCLEOTIDE SEQUENCE [LARGE SCALE GENOMIC DNA]</scope>
    <source>
        <strain evidence="4 5">K62</strain>
    </source>
</reference>
<evidence type="ECO:0000259" key="3">
    <source>
        <dbReference type="Pfam" id="PF19305"/>
    </source>
</evidence>
<dbReference type="OrthoDB" id="9797528at2"/>
<evidence type="ECO:0000313" key="4">
    <source>
        <dbReference type="EMBL" id="EIE99290.1"/>
    </source>
</evidence>
<dbReference type="GO" id="GO:0016829">
    <property type="term" value="F:lyase activity"/>
    <property type="evidence" value="ECO:0007669"/>
    <property type="project" value="InterPro"/>
</dbReference>
<name>I1D2W6_9PSEU</name>
<dbReference type="Proteomes" id="UP000005087">
    <property type="component" value="Chromosome"/>
</dbReference>
<organism evidence="4 5">
    <name type="scientific">Saccharomonospora glauca K62</name>
    <dbReference type="NCBI Taxonomy" id="928724"/>
    <lineage>
        <taxon>Bacteria</taxon>
        <taxon>Bacillati</taxon>
        <taxon>Actinomycetota</taxon>
        <taxon>Actinomycetes</taxon>
        <taxon>Pseudonocardiales</taxon>
        <taxon>Pseudonocardiaceae</taxon>
        <taxon>Saccharomonospora</taxon>
    </lineage>
</organism>
<dbReference type="PANTHER" id="PTHR16943">
    <property type="entry name" value="2-METHYLCITRATE DEHYDRATASE-RELATED"/>
    <property type="match status" value="1"/>
</dbReference>
<dbReference type="SUPFAM" id="SSF103378">
    <property type="entry name" value="2-methylcitrate dehydratase PrpD"/>
    <property type="match status" value="1"/>
</dbReference>
<dbReference type="InterPro" id="IPR042188">
    <property type="entry name" value="MmgE/PrpD_sf_2"/>
</dbReference>